<evidence type="ECO:0000313" key="2">
    <source>
        <dbReference type="EMBL" id="PQJ12648.1"/>
    </source>
</evidence>
<reference evidence="2 3" key="1">
    <citation type="submission" date="2018-01" db="EMBL/GenBank/DDBJ databases">
        <title>A novel member of the phylum Bacteroidetes isolated from glacier ice.</title>
        <authorList>
            <person name="Liu Q."/>
            <person name="Xin Y.-H."/>
        </authorList>
    </citation>
    <scope>NUCLEOTIDE SEQUENCE [LARGE SCALE GENOMIC DNA]</scope>
    <source>
        <strain evidence="2 3">RB1R16</strain>
    </source>
</reference>
<keyword evidence="1" id="KW-0732">Signal</keyword>
<dbReference type="Proteomes" id="UP000239872">
    <property type="component" value="Unassembled WGS sequence"/>
</dbReference>
<accession>A0A2S7T141</accession>
<dbReference type="RefSeq" id="WP_105037531.1">
    <property type="nucleotide sequence ID" value="NZ_PPSL01000001.1"/>
</dbReference>
<sequence>MKIINLVLVISLLIFSSVKSSGQVQLVDYQFYDNALGRLENSYQDGVSTIQSYYNKLMMLQLVNTINSQRIEEYKKTTSNYMEHDFKTSHIDLSQQANVYSVCRYINAYRKDSYICDEMTLLTQIKSEIQSLKFNDPNGFTSGARYKELQQVLASLVTCNPSDIKTLALKHGIF</sequence>
<dbReference type="AlphaFoldDB" id="A0A2S7T141"/>
<feature type="signal peptide" evidence="1">
    <location>
        <begin position="1"/>
        <end position="20"/>
    </location>
</feature>
<organism evidence="2 3">
    <name type="scientific">Flavipsychrobacter stenotrophus</name>
    <dbReference type="NCBI Taxonomy" id="2077091"/>
    <lineage>
        <taxon>Bacteria</taxon>
        <taxon>Pseudomonadati</taxon>
        <taxon>Bacteroidota</taxon>
        <taxon>Chitinophagia</taxon>
        <taxon>Chitinophagales</taxon>
        <taxon>Chitinophagaceae</taxon>
        <taxon>Flavipsychrobacter</taxon>
    </lineage>
</organism>
<feature type="chain" id="PRO_5015449413" evidence="1">
    <location>
        <begin position="21"/>
        <end position="174"/>
    </location>
</feature>
<protein>
    <submittedName>
        <fullName evidence="2">Uncharacterized protein</fullName>
    </submittedName>
</protein>
<dbReference type="EMBL" id="PPSL01000001">
    <property type="protein sequence ID" value="PQJ12648.1"/>
    <property type="molecule type" value="Genomic_DNA"/>
</dbReference>
<name>A0A2S7T141_9BACT</name>
<proteinExistence type="predicted"/>
<dbReference type="OrthoDB" id="9948801at2"/>
<evidence type="ECO:0000256" key="1">
    <source>
        <dbReference type="SAM" id="SignalP"/>
    </source>
</evidence>
<gene>
    <name evidence="2" type="ORF">CJD36_002580</name>
</gene>
<keyword evidence="3" id="KW-1185">Reference proteome</keyword>
<evidence type="ECO:0000313" key="3">
    <source>
        <dbReference type="Proteomes" id="UP000239872"/>
    </source>
</evidence>
<comment type="caution">
    <text evidence="2">The sequence shown here is derived from an EMBL/GenBank/DDBJ whole genome shotgun (WGS) entry which is preliminary data.</text>
</comment>